<protein>
    <submittedName>
        <fullName evidence="3">Uncharacterized protein</fullName>
    </submittedName>
</protein>
<name>A0AAF0Y2I2_9TREE</name>
<proteinExistence type="predicted"/>
<evidence type="ECO:0000256" key="2">
    <source>
        <dbReference type="SAM" id="SignalP"/>
    </source>
</evidence>
<keyword evidence="1" id="KW-0472">Membrane</keyword>
<feature type="transmembrane region" description="Helical" evidence="1">
    <location>
        <begin position="347"/>
        <end position="371"/>
    </location>
</feature>
<dbReference type="GeneID" id="87805018"/>
<dbReference type="EMBL" id="CP086714">
    <property type="protein sequence ID" value="WOO78212.1"/>
    <property type="molecule type" value="Genomic_DNA"/>
</dbReference>
<reference evidence="3" key="1">
    <citation type="submission" date="2023-10" db="EMBL/GenBank/DDBJ databases">
        <authorList>
            <person name="Noh H."/>
        </authorList>
    </citation>
    <scope>NUCLEOTIDE SEQUENCE</scope>
    <source>
        <strain evidence="3">DUCC4014</strain>
    </source>
</reference>
<accession>A0AAF0Y2I2</accession>
<keyword evidence="4" id="KW-1185">Reference proteome</keyword>
<evidence type="ECO:0000256" key="1">
    <source>
        <dbReference type="SAM" id="Phobius"/>
    </source>
</evidence>
<keyword evidence="1" id="KW-0812">Transmembrane</keyword>
<organism evidence="3 4">
    <name type="scientific">Vanrija pseudolonga</name>
    <dbReference type="NCBI Taxonomy" id="143232"/>
    <lineage>
        <taxon>Eukaryota</taxon>
        <taxon>Fungi</taxon>
        <taxon>Dikarya</taxon>
        <taxon>Basidiomycota</taxon>
        <taxon>Agaricomycotina</taxon>
        <taxon>Tremellomycetes</taxon>
        <taxon>Trichosporonales</taxon>
        <taxon>Trichosporonaceae</taxon>
        <taxon>Vanrija</taxon>
    </lineage>
</organism>
<keyword evidence="1" id="KW-1133">Transmembrane helix</keyword>
<dbReference type="Proteomes" id="UP000827549">
    <property type="component" value="Chromosome 1"/>
</dbReference>
<keyword evidence="2" id="KW-0732">Signal</keyword>
<gene>
    <name evidence="3" type="ORF">LOC62_01G001764</name>
</gene>
<dbReference type="RefSeq" id="XP_062624244.1">
    <property type="nucleotide sequence ID" value="XM_062768260.1"/>
</dbReference>
<feature type="chain" id="PRO_5042071561" evidence="2">
    <location>
        <begin position="22"/>
        <end position="409"/>
    </location>
</feature>
<feature type="signal peptide" evidence="2">
    <location>
        <begin position="1"/>
        <end position="21"/>
    </location>
</feature>
<dbReference type="AlphaFoldDB" id="A0AAF0Y2I2"/>
<sequence>MGTSQLVCATLLLAALPVTLALSPNLYFNTSFTDLDGWWNFGPRPSSWVVRELAPLGITTEGPSWHSTNSSLITSGTPAVANLAVYATWARINISVDDTPTTIQVTTDRQFQGPLPPWSTATNTTGNWTINLGRSPISDIYNATLTVTNGSASIYSVEQTIGIQTQQTDVTQLLLYTAPIVNSTKLNPLYTWSGDWSLSPFNDPFSGVVQTAVGGPGSSVAIPIPANASFVLIQGVRGPANTDGFVDFDPPAPWGKTVRFWSHGATPNGMTLFSTPIDPTVLYSMTVRAGSGPIGLYHTQYISGLLDNSNWPVLNGTTPSVTTTTSTQVSASATSRPASTTLSTTNLGGLIGGLVAGITAVIAVIIITVLYRRNNRRSSKPVALDTVDLADIRDEDVHLTPFTQGELCS</sequence>
<evidence type="ECO:0000313" key="3">
    <source>
        <dbReference type="EMBL" id="WOO78212.1"/>
    </source>
</evidence>
<evidence type="ECO:0000313" key="4">
    <source>
        <dbReference type="Proteomes" id="UP000827549"/>
    </source>
</evidence>